<gene>
    <name evidence="11" type="ORF">Naga_100094g3</name>
</gene>
<comment type="caution">
    <text evidence="11">The sequence shown here is derived from an EMBL/GenBank/DDBJ whole genome shotgun (WGS) entry which is preliminary data.</text>
</comment>
<feature type="transmembrane region" description="Helical" evidence="10">
    <location>
        <begin position="126"/>
        <end position="146"/>
    </location>
</feature>
<feature type="compositionally biased region" description="Basic and acidic residues" evidence="9">
    <location>
        <begin position="357"/>
        <end position="366"/>
    </location>
</feature>
<dbReference type="Proteomes" id="UP000019335">
    <property type="component" value="Chromosome 5"/>
</dbReference>
<proteinExistence type="inferred from homology"/>
<evidence type="ECO:0000256" key="1">
    <source>
        <dbReference type="ARBA" id="ARBA00002598"/>
    </source>
</evidence>
<comment type="function">
    <text evidence="1">Fluoride channel required for the rapid expulsion of cytoplasmic fluoride.</text>
</comment>
<dbReference type="OrthoDB" id="196342at2759"/>
<feature type="compositionally biased region" description="Acidic residues" evidence="9">
    <location>
        <begin position="279"/>
        <end position="299"/>
    </location>
</feature>
<evidence type="ECO:0000313" key="11">
    <source>
        <dbReference type="EMBL" id="EWM27866.1"/>
    </source>
</evidence>
<feature type="transmembrane region" description="Helical" evidence="10">
    <location>
        <begin position="501"/>
        <end position="524"/>
    </location>
</feature>
<feature type="compositionally biased region" description="Acidic residues" evidence="9">
    <location>
        <begin position="345"/>
        <end position="356"/>
    </location>
</feature>
<evidence type="ECO:0000256" key="4">
    <source>
        <dbReference type="ARBA" id="ARBA00022692"/>
    </source>
</evidence>
<evidence type="ECO:0000256" key="8">
    <source>
        <dbReference type="ARBA" id="ARBA00035585"/>
    </source>
</evidence>
<feature type="transmembrane region" description="Helical" evidence="10">
    <location>
        <begin position="167"/>
        <end position="187"/>
    </location>
</feature>
<dbReference type="AlphaFoldDB" id="W7U4L1"/>
<feature type="region of interest" description="Disordered" evidence="9">
    <location>
        <begin position="237"/>
        <end position="371"/>
    </location>
</feature>
<organism evidence="11 12">
    <name type="scientific">Nannochloropsis gaditana</name>
    <dbReference type="NCBI Taxonomy" id="72520"/>
    <lineage>
        <taxon>Eukaryota</taxon>
        <taxon>Sar</taxon>
        <taxon>Stramenopiles</taxon>
        <taxon>Ochrophyta</taxon>
        <taxon>Eustigmatophyceae</taxon>
        <taxon>Eustigmatales</taxon>
        <taxon>Monodopsidaceae</taxon>
        <taxon>Nannochloropsis</taxon>
    </lineage>
</organism>
<keyword evidence="5 10" id="KW-1133">Transmembrane helix</keyword>
<feature type="compositionally biased region" description="Basic residues" evidence="9">
    <location>
        <begin position="304"/>
        <end position="315"/>
    </location>
</feature>
<keyword evidence="6 10" id="KW-0472">Membrane</keyword>
<dbReference type="PANTHER" id="PTHR28259">
    <property type="entry name" value="FLUORIDE EXPORT PROTEIN 1-RELATED"/>
    <property type="match status" value="1"/>
</dbReference>
<feature type="transmembrane region" description="Helical" evidence="10">
    <location>
        <begin position="199"/>
        <end position="218"/>
    </location>
</feature>
<reference evidence="11 12" key="1">
    <citation type="journal article" date="2014" name="Mol. Plant">
        <title>Chromosome Scale Genome Assembly and Transcriptome Profiling of Nannochloropsis gaditana in Nitrogen Depletion.</title>
        <authorList>
            <person name="Corteggiani Carpinelli E."/>
            <person name="Telatin A."/>
            <person name="Vitulo N."/>
            <person name="Forcato C."/>
            <person name="D'Angelo M."/>
            <person name="Schiavon R."/>
            <person name="Vezzi A."/>
            <person name="Giacometti G.M."/>
            <person name="Morosinotto T."/>
            <person name="Valle G."/>
        </authorList>
    </citation>
    <scope>NUCLEOTIDE SEQUENCE [LARGE SCALE GENOMIC DNA]</scope>
    <source>
        <strain evidence="11 12">B-31</strain>
    </source>
</reference>
<evidence type="ECO:0000256" key="9">
    <source>
        <dbReference type="SAM" id="MobiDB-lite"/>
    </source>
</evidence>
<evidence type="ECO:0000256" key="2">
    <source>
        <dbReference type="ARBA" id="ARBA00004651"/>
    </source>
</evidence>
<evidence type="ECO:0000256" key="6">
    <source>
        <dbReference type="ARBA" id="ARBA00023136"/>
    </source>
</evidence>
<dbReference type="GO" id="GO:0005886">
    <property type="term" value="C:plasma membrane"/>
    <property type="evidence" value="ECO:0007669"/>
    <property type="project" value="UniProtKB-SubCell"/>
</dbReference>
<comment type="catalytic activity">
    <reaction evidence="8">
        <text>fluoride(in) = fluoride(out)</text>
        <dbReference type="Rhea" id="RHEA:76159"/>
        <dbReference type="ChEBI" id="CHEBI:17051"/>
    </reaction>
    <physiologicalReaction direction="left-to-right" evidence="8">
        <dbReference type="Rhea" id="RHEA:76160"/>
    </physiologicalReaction>
</comment>
<dbReference type="GO" id="GO:1903425">
    <property type="term" value="F:fluoride transmembrane transporter activity"/>
    <property type="evidence" value="ECO:0007669"/>
    <property type="project" value="TreeGrafter"/>
</dbReference>
<dbReference type="InterPro" id="IPR003691">
    <property type="entry name" value="FluC"/>
</dbReference>
<feature type="transmembrane region" description="Helical" evidence="10">
    <location>
        <begin position="467"/>
        <end position="489"/>
    </location>
</feature>
<evidence type="ECO:0000313" key="12">
    <source>
        <dbReference type="Proteomes" id="UP000019335"/>
    </source>
</evidence>
<keyword evidence="4 10" id="KW-0812">Transmembrane</keyword>
<feature type="transmembrane region" description="Helical" evidence="10">
    <location>
        <begin position="536"/>
        <end position="558"/>
    </location>
</feature>
<sequence>MSAQLLDHQGKDGKSYGAVAISSPRVDLNSKELSWQPSIRDLPAARPTRTNSCDNAGKAFTASGMPPVTPAAASPQRIPRTHRSWVTVRVVSGIIMFSMIGNIIRIELERYIIQLDARQGNIKSSMYPSILANLLGCFIMGLLYECRGFLERHLHGILSFPSMPDASSLYVAITTWMCGSITTYSGWNSVVAHRMVYDSFTYGIFSAMTGAATAYLALLHGMDVGSGFTRVQLVEDTDKKASPPSLPSPPADSSSLSISVASPRQSPSGLTHLPSGPLPEEEEEGDLLERDEEAAAEEEESRRRMWGARRGKRKERRSEEGRGTSGGMTWLTAWLGLRRGKEDGGSEEEEEEEGGGGEERRKEDGKVLFGPLPEELAASGAALMEPHRYISPERKPVSRPTNSASSASSYSRPLGQQGGGREGGSEAGREGGGIQMQAQPPGFNPTEDDDDVEYSIYSFRKPNQRDAFILGEVSFYTAGAAGLLALAAIKIKTVESSEMEPRWLSCLFAPLGAALRYVLALAMAQHPTIHLILPHFPLQTFTANVLGATLSAFFDTIIPVLKDRGDGRTAHIMKALLVGFDGCLSTYSTFALELHKLPTQHAWKYALATFITTQAIAQLIIASHRWGWW</sequence>
<feature type="compositionally biased region" description="Low complexity" evidence="9">
    <location>
        <begin position="251"/>
        <end position="263"/>
    </location>
</feature>
<dbReference type="EMBL" id="AZIL01000367">
    <property type="protein sequence ID" value="EWM27866.1"/>
    <property type="molecule type" value="Genomic_DNA"/>
</dbReference>
<dbReference type="Pfam" id="PF02537">
    <property type="entry name" value="CRCB"/>
    <property type="match status" value="2"/>
</dbReference>
<accession>W7U4L1</accession>
<feature type="region of interest" description="Disordered" evidence="9">
    <location>
        <begin position="389"/>
        <end position="450"/>
    </location>
</feature>
<feature type="transmembrane region" description="Helical" evidence="10">
    <location>
        <begin position="86"/>
        <end position="106"/>
    </location>
</feature>
<evidence type="ECO:0000256" key="10">
    <source>
        <dbReference type="SAM" id="Phobius"/>
    </source>
</evidence>
<comment type="subcellular location">
    <subcellularLocation>
        <location evidence="2">Cell membrane</location>
        <topology evidence="2">Multi-pass membrane protein</topology>
    </subcellularLocation>
</comment>
<keyword evidence="3" id="KW-1003">Cell membrane</keyword>
<dbReference type="PANTHER" id="PTHR28259:SF1">
    <property type="entry name" value="FLUORIDE EXPORT PROTEIN 1-RELATED"/>
    <property type="match status" value="1"/>
</dbReference>
<evidence type="ECO:0000256" key="3">
    <source>
        <dbReference type="ARBA" id="ARBA00022475"/>
    </source>
</evidence>
<keyword evidence="12" id="KW-1185">Reference proteome</keyword>
<feature type="region of interest" description="Disordered" evidence="9">
    <location>
        <begin position="43"/>
        <end position="76"/>
    </location>
</feature>
<evidence type="ECO:0000256" key="7">
    <source>
        <dbReference type="ARBA" id="ARBA00035120"/>
    </source>
</evidence>
<comment type="similarity">
    <text evidence="7">Belongs to the fluoride channel Fluc/FEX (TC 1.A.43) family.</text>
</comment>
<protein>
    <submittedName>
        <fullName evidence="11">Uncharacterized protein</fullName>
    </submittedName>
</protein>
<evidence type="ECO:0000256" key="5">
    <source>
        <dbReference type="ARBA" id="ARBA00022989"/>
    </source>
</evidence>
<name>W7U4L1_9STRA</name>